<dbReference type="SUPFAM" id="SSF48452">
    <property type="entry name" value="TPR-like"/>
    <property type="match status" value="3"/>
</dbReference>
<dbReference type="InterPro" id="IPR021183">
    <property type="entry name" value="NatA_aux_su"/>
</dbReference>
<dbReference type="Proteomes" id="UP001145021">
    <property type="component" value="Unassembled WGS sequence"/>
</dbReference>
<evidence type="ECO:0000256" key="3">
    <source>
        <dbReference type="PROSITE-ProRule" id="PRU00339"/>
    </source>
</evidence>
<dbReference type="FunFam" id="1.25.40.1040:FF:000003">
    <property type="entry name" value="N-terminal acetyltransferase A, auxiliary subunit"/>
    <property type="match status" value="1"/>
</dbReference>
<dbReference type="Gene3D" id="1.25.40.1010">
    <property type="match status" value="1"/>
</dbReference>
<dbReference type="GO" id="GO:0005737">
    <property type="term" value="C:cytoplasm"/>
    <property type="evidence" value="ECO:0007669"/>
    <property type="project" value="TreeGrafter"/>
</dbReference>
<dbReference type="InterPro" id="IPR011990">
    <property type="entry name" value="TPR-like_helical_dom_sf"/>
</dbReference>
<comment type="caution">
    <text evidence="4">The sequence shown here is derived from an EMBL/GenBank/DDBJ whole genome shotgun (WGS) entry which is preliminary data.</text>
</comment>
<keyword evidence="1" id="KW-0677">Repeat</keyword>
<dbReference type="SMART" id="SM00028">
    <property type="entry name" value="TPR"/>
    <property type="match status" value="7"/>
</dbReference>
<dbReference type="EMBL" id="JANBOH010000171">
    <property type="protein sequence ID" value="KAJ1644363.1"/>
    <property type="molecule type" value="Genomic_DNA"/>
</dbReference>
<name>A0A9W7XKQ2_9FUNG</name>
<keyword evidence="2 3" id="KW-0802">TPR repeat</keyword>
<dbReference type="Pfam" id="PF12569">
    <property type="entry name" value="NatA_aux_su"/>
    <property type="match status" value="2"/>
</dbReference>
<dbReference type="PROSITE" id="PS50005">
    <property type="entry name" value="TPR"/>
    <property type="match status" value="1"/>
</dbReference>
<evidence type="ECO:0000256" key="1">
    <source>
        <dbReference type="ARBA" id="ARBA00022737"/>
    </source>
</evidence>
<dbReference type="PANTHER" id="PTHR22767">
    <property type="entry name" value="N-TERMINAL ACETYLTRANSFERASE-RELATED"/>
    <property type="match status" value="1"/>
</dbReference>
<evidence type="ECO:0000313" key="5">
    <source>
        <dbReference type="Proteomes" id="UP001145021"/>
    </source>
</evidence>
<dbReference type="AlphaFoldDB" id="A0A9W7XKQ2"/>
<dbReference type="InterPro" id="IPR019734">
    <property type="entry name" value="TPR_rpt"/>
</dbReference>
<proteinExistence type="predicted"/>
<organism evidence="4 5">
    <name type="scientific">Coemansia asiatica</name>
    <dbReference type="NCBI Taxonomy" id="1052880"/>
    <lineage>
        <taxon>Eukaryota</taxon>
        <taxon>Fungi</taxon>
        <taxon>Fungi incertae sedis</taxon>
        <taxon>Zoopagomycota</taxon>
        <taxon>Kickxellomycotina</taxon>
        <taxon>Kickxellomycetes</taxon>
        <taxon>Kickxellales</taxon>
        <taxon>Kickxellaceae</taxon>
        <taxon>Coemansia</taxon>
    </lineage>
</organism>
<evidence type="ECO:0000313" key="4">
    <source>
        <dbReference type="EMBL" id="KAJ1644363.1"/>
    </source>
</evidence>
<feature type="repeat" description="TPR" evidence="3">
    <location>
        <begin position="80"/>
        <end position="113"/>
    </location>
</feature>
<sequence length="815" mass="91999">MSLTVSELPQKEQGLFRTALKLYETRQYKKGLKTCDQILKKAPNHGETHAVRGMFLTNLDRKEEGYETIKHGLKINPKSSLSWHIYGIVNRGDNKFEEAINCYEEALKGDSENINILRDLAHLQAYTRHPTKLIETRKKLVKLNSLFVPFWLGLAHAYHMAGKYDLAIKTISANEGQMKSEPGIGPSEISELLMYKNWLVELNGDYQQALENLKEIRPKILDITGWKEQKANLLFKVNRKEAAAMAYQDLIERNPDNKEYIYGYISCNGLDVNQPGDEDAVLDVVHTLQQQFPSSSTLRFMPLTFCSGENFIKAADSVAKHALRKGIPSLFTSMKTLYGNQAKTKALGELLEGYSVQLRDTKRLSDSTDDEAASVLMWCIFYLAQHWDYHGDHERALQLIDEDIKTSPETVELYTVKAKILKHAGDIRGARDTMDFARQMDLKDRYVNTKAVKYMLRNDDVVEAEKNMVLFVRDDAAHKIQEIVDTQAIWYMRERGHAYRRLGDIGRALKQYHQVLSSFDTYRTDEYDFHSYSLRKVTMRAYVDILEWEDKVYSNDVYVDSAHAAIECYVELHDRKTAGKPFAAIVEKKEKPLTRNGSSKQGQHNLSAGVDEIKVAEVDKDPNGSTYVDADDHLAEALKYVEKLESVVGSQPATHALAFEVHLRMKKYFLAFKSINLLKSIDSSHPSLIPMAVRLASELDSDNTFAAPMKAALKAQLSKSFGDVKIEDAIKANDQSLDFALAGAKALVAMGGDADLELARSVLSKAASEKYGETRTLSNLLRAKDLLIKAGGNLESQVSELSRNAKVVFPLSTCF</sequence>
<evidence type="ECO:0000256" key="2">
    <source>
        <dbReference type="ARBA" id="ARBA00022803"/>
    </source>
</evidence>
<protein>
    <submittedName>
        <fullName evidence="4">Uncharacterized protein</fullName>
    </submittedName>
</protein>
<dbReference type="PIRSF" id="PIRSF000422">
    <property type="entry name" value="N-terminal-AcTrfase-A_aux_su"/>
    <property type="match status" value="1"/>
</dbReference>
<keyword evidence="5" id="KW-1185">Reference proteome</keyword>
<accession>A0A9W7XKQ2</accession>
<reference evidence="4" key="1">
    <citation type="submission" date="2022-07" db="EMBL/GenBank/DDBJ databases">
        <title>Phylogenomic reconstructions and comparative analyses of Kickxellomycotina fungi.</title>
        <authorList>
            <person name="Reynolds N.K."/>
            <person name="Stajich J.E."/>
            <person name="Barry K."/>
            <person name="Grigoriev I.V."/>
            <person name="Crous P."/>
            <person name="Smith M.E."/>
        </authorList>
    </citation>
    <scope>NUCLEOTIDE SEQUENCE</scope>
    <source>
        <strain evidence="4">NBRC 105413</strain>
    </source>
</reference>
<gene>
    <name evidence="4" type="ORF">LPJ64_003949</name>
</gene>
<dbReference type="Gene3D" id="1.25.40.1040">
    <property type="match status" value="1"/>
</dbReference>
<dbReference type="PANTHER" id="PTHR22767:SF2">
    <property type="entry name" value="N(ALPHA)-ACETYLTRANSFERASE 15_16, ISOFORM A"/>
    <property type="match status" value="1"/>
</dbReference>